<dbReference type="KEGG" id="lbc:LACBIDRAFT_311897"/>
<proteinExistence type="predicted"/>
<accession>B0CYK3</accession>
<reference evidence="1 2" key="1">
    <citation type="journal article" date="2008" name="Nature">
        <title>The genome of Laccaria bicolor provides insights into mycorrhizal symbiosis.</title>
        <authorList>
            <person name="Martin F."/>
            <person name="Aerts A."/>
            <person name="Ahren D."/>
            <person name="Brun A."/>
            <person name="Danchin E.G.J."/>
            <person name="Duchaussoy F."/>
            <person name="Gibon J."/>
            <person name="Kohler A."/>
            <person name="Lindquist E."/>
            <person name="Pereda V."/>
            <person name="Salamov A."/>
            <person name="Shapiro H.J."/>
            <person name="Wuyts J."/>
            <person name="Blaudez D."/>
            <person name="Buee M."/>
            <person name="Brokstein P."/>
            <person name="Canbaeck B."/>
            <person name="Cohen D."/>
            <person name="Courty P.E."/>
            <person name="Coutinho P.M."/>
            <person name="Delaruelle C."/>
            <person name="Detter J.C."/>
            <person name="Deveau A."/>
            <person name="DiFazio S."/>
            <person name="Duplessis S."/>
            <person name="Fraissinet-Tachet L."/>
            <person name="Lucic E."/>
            <person name="Frey-Klett P."/>
            <person name="Fourrey C."/>
            <person name="Feussner I."/>
            <person name="Gay G."/>
            <person name="Grimwood J."/>
            <person name="Hoegger P.J."/>
            <person name="Jain P."/>
            <person name="Kilaru S."/>
            <person name="Labbe J."/>
            <person name="Lin Y.C."/>
            <person name="Legue V."/>
            <person name="Le Tacon F."/>
            <person name="Marmeisse R."/>
            <person name="Melayah D."/>
            <person name="Montanini B."/>
            <person name="Muratet M."/>
            <person name="Nehls U."/>
            <person name="Niculita-Hirzel H."/>
            <person name="Oudot-Le Secq M.P."/>
            <person name="Peter M."/>
            <person name="Quesneville H."/>
            <person name="Rajashekar B."/>
            <person name="Reich M."/>
            <person name="Rouhier N."/>
            <person name="Schmutz J."/>
            <person name="Yin T."/>
            <person name="Chalot M."/>
            <person name="Henrissat B."/>
            <person name="Kuees U."/>
            <person name="Lucas S."/>
            <person name="Van de Peer Y."/>
            <person name="Podila G.K."/>
            <person name="Polle A."/>
            <person name="Pukkila P.J."/>
            <person name="Richardson P.M."/>
            <person name="Rouze P."/>
            <person name="Sanders I.R."/>
            <person name="Stajich J.E."/>
            <person name="Tunlid A."/>
            <person name="Tuskan G."/>
            <person name="Grigoriev I.V."/>
        </authorList>
    </citation>
    <scope>NUCLEOTIDE SEQUENCE [LARGE SCALE GENOMIC DNA]</scope>
    <source>
        <strain evidence="2">S238N-H82 / ATCC MYA-4686</strain>
    </source>
</reference>
<gene>
    <name evidence="1" type="ORF">LACBIDRAFT_311897</name>
</gene>
<keyword evidence="2" id="KW-1185">Reference proteome</keyword>
<organism evidence="2">
    <name type="scientific">Laccaria bicolor (strain S238N-H82 / ATCC MYA-4686)</name>
    <name type="common">Bicoloured deceiver</name>
    <name type="synonym">Laccaria laccata var. bicolor</name>
    <dbReference type="NCBI Taxonomy" id="486041"/>
    <lineage>
        <taxon>Eukaryota</taxon>
        <taxon>Fungi</taxon>
        <taxon>Dikarya</taxon>
        <taxon>Basidiomycota</taxon>
        <taxon>Agaricomycotina</taxon>
        <taxon>Agaricomycetes</taxon>
        <taxon>Agaricomycetidae</taxon>
        <taxon>Agaricales</taxon>
        <taxon>Agaricineae</taxon>
        <taxon>Hydnangiaceae</taxon>
        <taxon>Laccaria</taxon>
    </lineage>
</organism>
<dbReference type="AlphaFoldDB" id="B0CYK3"/>
<dbReference type="EMBL" id="DS547094">
    <property type="protein sequence ID" value="EDR12465.1"/>
    <property type="molecule type" value="Genomic_DNA"/>
</dbReference>
<evidence type="ECO:0000313" key="1">
    <source>
        <dbReference type="EMBL" id="EDR12465.1"/>
    </source>
</evidence>
<name>B0CYK3_LACBS</name>
<sequence>MSLSQKSTANMADVAQGAANVVQDEVDVDVVENEAALLTPLKKGWAKCSRQKFLKSHLEEYKTALLVSHEKATSFLDGIVNLWFSTYHWSIPVTQEELPTSPPFPTGADGFEILTEKQATLKGKVIERMRKSLYNWFNHRSKKTKTLKRSKSTEDPLSILVNRLLGYAGPAKLRTGWEMWGTANYESLREPFEEAFRESGKPEKHHATFRNSFKKKEFLKLSEEEQP</sequence>
<dbReference type="InParanoid" id="B0CYK3"/>
<dbReference type="OrthoDB" id="3085942at2759"/>
<dbReference type="RefSeq" id="XP_001876729.1">
    <property type="nucleotide sequence ID" value="XM_001876694.1"/>
</dbReference>
<dbReference type="HOGENOM" id="CLU_075860_0_0_1"/>
<dbReference type="Proteomes" id="UP000001194">
    <property type="component" value="Unassembled WGS sequence"/>
</dbReference>
<evidence type="ECO:0000313" key="2">
    <source>
        <dbReference type="Proteomes" id="UP000001194"/>
    </source>
</evidence>
<protein>
    <submittedName>
        <fullName evidence="1">Predicted protein</fullName>
    </submittedName>
</protein>
<dbReference type="GeneID" id="6072573"/>